<evidence type="ECO:0000313" key="10">
    <source>
        <dbReference type="Proteomes" id="UP000516304"/>
    </source>
</evidence>
<organism evidence="9 10">
    <name type="scientific">Thermococcus camini</name>
    <dbReference type="NCBI Taxonomy" id="2016373"/>
    <lineage>
        <taxon>Archaea</taxon>
        <taxon>Methanobacteriati</taxon>
        <taxon>Methanobacteriota</taxon>
        <taxon>Thermococci</taxon>
        <taxon>Thermococcales</taxon>
        <taxon>Thermococcaceae</taxon>
        <taxon>Thermococcus</taxon>
    </lineage>
</organism>
<dbReference type="Gene3D" id="3.30.300.20">
    <property type="match status" value="1"/>
</dbReference>
<dbReference type="AlphaFoldDB" id="A0A7G2D8T2"/>
<dbReference type="InterPro" id="IPR004044">
    <property type="entry name" value="KH_dom_type_2"/>
</dbReference>
<dbReference type="SMART" id="SM00322">
    <property type="entry name" value="KH"/>
    <property type="match status" value="1"/>
</dbReference>
<dbReference type="KEGG" id="tcq:TIRI35C_0431"/>
<evidence type="ECO:0000256" key="6">
    <source>
        <dbReference type="ARBA" id="ARBA00023274"/>
    </source>
</evidence>
<evidence type="ECO:0000256" key="2">
    <source>
        <dbReference type="ARBA" id="ARBA00011458"/>
    </source>
</evidence>
<dbReference type="InterPro" id="IPR009019">
    <property type="entry name" value="KH_sf_prok-type"/>
</dbReference>
<dbReference type="FunFam" id="3.30.1140.32:FF:000012">
    <property type="entry name" value="30S ribosomal protein S3"/>
    <property type="match status" value="1"/>
</dbReference>
<dbReference type="InterPro" id="IPR036419">
    <property type="entry name" value="Ribosomal_S3_C_sf"/>
</dbReference>
<dbReference type="InterPro" id="IPR005703">
    <property type="entry name" value="Ribosomal_uS3_euk/arc"/>
</dbReference>
<dbReference type="Pfam" id="PF07650">
    <property type="entry name" value="KH_2"/>
    <property type="match status" value="1"/>
</dbReference>
<dbReference type="CDD" id="cd02411">
    <property type="entry name" value="KH-II_30S_S3_arch"/>
    <property type="match status" value="1"/>
</dbReference>
<reference evidence="9 10" key="1">
    <citation type="submission" date="2020-09" db="EMBL/GenBank/DDBJ databases">
        <authorList>
            <person name="Courtine D."/>
        </authorList>
    </citation>
    <scope>NUCLEOTIDE SEQUENCE [LARGE SCALE GENOMIC DNA]</scope>
    <source>
        <strain evidence="9 10">IRI35c</strain>
    </source>
</reference>
<dbReference type="InterPro" id="IPR015946">
    <property type="entry name" value="KH_dom-like_a/b"/>
</dbReference>
<evidence type="ECO:0000256" key="4">
    <source>
        <dbReference type="ARBA" id="ARBA00022884"/>
    </source>
</evidence>
<dbReference type="InterPro" id="IPR001351">
    <property type="entry name" value="Ribosomal_uS3_C"/>
</dbReference>
<dbReference type="PANTHER" id="PTHR11760:SF32">
    <property type="entry name" value="SMALL RIBOSOMAL SUBUNIT PROTEIN US3"/>
    <property type="match status" value="1"/>
</dbReference>
<proteinExistence type="inferred from homology"/>
<dbReference type="Gene3D" id="3.30.1140.32">
    <property type="entry name" value="Ribosomal protein S3, C-terminal domain"/>
    <property type="match status" value="1"/>
</dbReference>
<dbReference type="InterPro" id="IPR027488">
    <property type="entry name" value="Ribosomal_uS3_arc"/>
</dbReference>
<dbReference type="SUPFAM" id="SSF54821">
    <property type="entry name" value="Ribosomal protein S3 C-terminal domain"/>
    <property type="match status" value="1"/>
</dbReference>
<evidence type="ECO:0000256" key="5">
    <source>
        <dbReference type="ARBA" id="ARBA00022980"/>
    </source>
</evidence>
<dbReference type="GO" id="GO:0006412">
    <property type="term" value="P:translation"/>
    <property type="evidence" value="ECO:0007669"/>
    <property type="project" value="UniProtKB-UniRule"/>
</dbReference>
<dbReference type="InterPro" id="IPR004087">
    <property type="entry name" value="KH_dom"/>
</dbReference>
<dbReference type="NCBIfam" id="TIGR01008">
    <property type="entry name" value="uS3_euk_arch"/>
    <property type="match status" value="1"/>
</dbReference>
<evidence type="ECO:0000259" key="8">
    <source>
        <dbReference type="PROSITE" id="PS50823"/>
    </source>
</evidence>
<dbReference type="PROSITE" id="PS50823">
    <property type="entry name" value="KH_TYPE_2"/>
    <property type="match status" value="1"/>
</dbReference>
<accession>A0A7G2D8T2</accession>
<dbReference type="EMBL" id="LR881183">
    <property type="protein sequence ID" value="CAD5243585.1"/>
    <property type="molecule type" value="Genomic_DNA"/>
</dbReference>
<comment type="subunit">
    <text evidence="2 7">Part of the 30S ribosomal subunit.</text>
</comment>
<comment type="similarity">
    <text evidence="1 7">Belongs to the universal ribosomal protein uS3 family.</text>
</comment>
<keyword evidence="4 7" id="KW-0694">RNA-binding</keyword>
<dbReference type="FunFam" id="3.30.300.20:FF:000001">
    <property type="entry name" value="30S ribosomal protein S3"/>
    <property type="match status" value="1"/>
</dbReference>
<keyword evidence="5 7" id="KW-0689">Ribosomal protein</keyword>
<dbReference type="Proteomes" id="UP000516304">
    <property type="component" value="Chromosome TIRI35C"/>
</dbReference>
<dbReference type="InterPro" id="IPR057258">
    <property type="entry name" value="Ribosomal_uS3"/>
</dbReference>
<dbReference type="HAMAP" id="MF_01309_A">
    <property type="entry name" value="Ribosomal_uS3_A"/>
    <property type="match status" value="1"/>
</dbReference>
<protein>
    <recommendedName>
        <fullName evidence="7">Small ribosomal subunit protein uS3</fullName>
    </recommendedName>
</protein>
<feature type="domain" description="KH type-2" evidence="8">
    <location>
        <begin position="20"/>
        <end position="89"/>
    </location>
</feature>
<evidence type="ECO:0000256" key="7">
    <source>
        <dbReference type="HAMAP-Rule" id="MF_01309"/>
    </source>
</evidence>
<evidence type="ECO:0000256" key="1">
    <source>
        <dbReference type="ARBA" id="ARBA00010761"/>
    </source>
</evidence>
<dbReference type="Pfam" id="PF00189">
    <property type="entry name" value="Ribosomal_S3_C"/>
    <property type="match status" value="1"/>
</dbReference>
<keyword evidence="6 7" id="KW-0687">Ribonucleoprotein</keyword>
<sequence>MRLLAIERYFIKENVRDMLIDEYLEKELRRAGYGGIDIKKTPLGTKVTIFAANPGYVIGRGGRRIRELTRILERKFNLENPQIEVEEIKNPYLNAKVQAVRLAQALERGVHFRRAAYSAIRAIMRNGARGVEIRLSGKLTGERAKSVRFYQGYLAKVGNPAETLVSKGYAQAKLKLGVIGVKVSIMPPDAKLPDEIEVIEKLVEEEVSTNEAE</sequence>
<dbReference type="PANTHER" id="PTHR11760">
    <property type="entry name" value="30S/40S RIBOSOMAL PROTEIN S3"/>
    <property type="match status" value="1"/>
</dbReference>
<evidence type="ECO:0000256" key="3">
    <source>
        <dbReference type="ARBA" id="ARBA00022730"/>
    </source>
</evidence>
<comment type="function">
    <text evidence="7">Binds the lower part of the 30S subunit head.</text>
</comment>
<dbReference type="SUPFAM" id="SSF54814">
    <property type="entry name" value="Prokaryotic type KH domain (KH-domain type II)"/>
    <property type="match status" value="1"/>
</dbReference>
<evidence type="ECO:0000313" key="9">
    <source>
        <dbReference type="EMBL" id="CAD5243585.1"/>
    </source>
</evidence>
<keyword evidence="10" id="KW-1185">Reference proteome</keyword>
<dbReference type="GO" id="GO:0022627">
    <property type="term" value="C:cytosolic small ribosomal subunit"/>
    <property type="evidence" value="ECO:0007669"/>
    <property type="project" value="UniProtKB-UniRule"/>
</dbReference>
<dbReference type="GO" id="GO:0019843">
    <property type="term" value="F:rRNA binding"/>
    <property type="evidence" value="ECO:0007669"/>
    <property type="project" value="UniProtKB-UniRule"/>
</dbReference>
<keyword evidence="3 7" id="KW-0699">rRNA-binding</keyword>
<gene>
    <name evidence="9" type="primary">rps</name>
    <name evidence="7" type="synonym">rps3</name>
    <name evidence="9" type="ORF">TIRI35C_0431</name>
</gene>
<dbReference type="NCBIfam" id="NF003219">
    <property type="entry name" value="PRK04191.1"/>
    <property type="match status" value="1"/>
</dbReference>
<dbReference type="GO" id="GO:0003735">
    <property type="term" value="F:structural constituent of ribosome"/>
    <property type="evidence" value="ECO:0007669"/>
    <property type="project" value="UniProtKB-UniRule"/>
</dbReference>
<name>A0A7G2D8T2_9EURY</name>